<dbReference type="Proteomes" id="UP000198619">
    <property type="component" value="Unassembled WGS sequence"/>
</dbReference>
<dbReference type="SUPFAM" id="SSF160537">
    <property type="entry name" value="SpoVG-like"/>
    <property type="match status" value="1"/>
</dbReference>
<dbReference type="InterPro" id="IPR036751">
    <property type="entry name" value="SpoVG_sf"/>
</dbReference>
<evidence type="ECO:0000256" key="1">
    <source>
        <dbReference type="ARBA" id="ARBA00022618"/>
    </source>
</evidence>
<dbReference type="OrthoDB" id="9796286at2"/>
<reference evidence="5 6" key="1">
    <citation type="submission" date="2016-10" db="EMBL/GenBank/DDBJ databases">
        <authorList>
            <person name="de Groot N.N."/>
        </authorList>
    </citation>
    <scope>NUCLEOTIDE SEQUENCE [LARGE SCALE GENOMIC DNA]</scope>
    <source>
        <strain evidence="5 6">DSM 12271</strain>
    </source>
</reference>
<dbReference type="GO" id="GO:0000917">
    <property type="term" value="P:division septum assembly"/>
    <property type="evidence" value="ECO:0007669"/>
    <property type="project" value="UniProtKB-KW"/>
</dbReference>
<comment type="similarity">
    <text evidence="4">Belongs to the SpoVG family.</text>
</comment>
<evidence type="ECO:0000313" key="6">
    <source>
        <dbReference type="Proteomes" id="UP000198619"/>
    </source>
</evidence>
<sequence length="96" mass="11124">MQITDVRIRKITSDGKMKAIVSVTFDDEFVVHDIKVIEGQNGLFIAMPSRKTPDGEFKDIAHPINTETREKIQKSIFDQYEKVKNEEPEDKENIEE</sequence>
<proteinExistence type="inferred from homology"/>
<dbReference type="HAMAP" id="MF_00819">
    <property type="entry name" value="SpoVG"/>
    <property type="match status" value="1"/>
</dbReference>
<evidence type="ECO:0000256" key="4">
    <source>
        <dbReference type="HAMAP-Rule" id="MF_00819"/>
    </source>
</evidence>
<accession>A0A1I0YMN7</accession>
<organism evidence="5 6">
    <name type="scientific">Clostridium frigidicarnis</name>
    <dbReference type="NCBI Taxonomy" id="84698"/>
    <lineage>
        <taxon>Bacteria</taxon>
        <taxon>Bacillati</taxon>
        <taxon>Bacillota</taxon>
        <taxon>Clostridia</taxon>
        <taxon>Eubacteriales</taxon>
        <taxon>Clostridiaceae</taxon>
        <taxon>Clostridium</taxon>
    </lineage>
</organism>
<dbReference type="PANTHER" id="PTHR38429">
    <property type="entry name" value="SEPTATION PROTEIN SPOVG-RELATED"/>
    <property type="match status" value="1"/>
</dbReference>
<keyword evidence="1 4" id="KW-0132">Cell division</keyword>
<dbReference type="EMBL" id="FOKI01000014">
    <property type="protein sequence ID" value="SFB14471.1"/>
    <property type="molecule type" value="Genomic_DNA"/>
</dbReference>
<gene>
    <name evidence="4" type="primary">spoVG</name>
    <name evidence="5" type="ORF">SAMN04488528_101419</name>
</gene>
<keyword evidence="6" id="KW-1185">Reference proteome</keyword>
<dbReference type="GO" id="GO:0030435">
    <property type="term" value="P:sporulation resulting in formation of a cellular spore"/>
    <property type="evidence" value="ECO:0007669"/>
    <property type="project" value="InterPro"/>
</dbReference>
<dbReference type="STRING" id="84698.SAMN04488528_101419"/>
<comment type="function">
    <text evidence="4">Could be involved in septation.</text>
</comment>
<evidence type="ECO:0000313" key="5">
    <source>
        <dbReference type="EMBL" id="SFB14471.1"/>
    </source>
</evidence>
<dbReference type="NCBIfam" id="NF009749">
    <property type="entry name" value="PRK13259.1"/>
    <property type="match status" value="1"/>
</dbReference>
<dbReference type="RefSeq" id="WP_090041135.1">
    <property type="nucleotide sequence ID" value="NZ_FOKI01000014.1"/>
</dbReference>
<keyword evidence="3 4" id="KW-0131">Cell cycle</keyword>
<name>A0A1I0YMN7_9CLOT</name>
<dbReference type="PANTHER" id="PTHR38429:SF1">
    <property type="entry name" value="SEPTATION PROTEIN SPOVG-RELATED"/>
    <property type="match status" value="1"/>
</dbReference>
<dbReference type="InterPro" id="IPR007170">
    <property type="entry name" value="SpoVG"/>
</dbReference>
<dbReference type="AlphaFoldDB" id="A0A1I0YMN7"/>
<evidence type="ECO:0000256" key="3">
    <source>
        <dbReference type="ARBA" id="ARBA00023306"/>
    </source>
</evidence>
<evidence type="ECO:0000256" key="2">
    <source>
        <dbReference type="ARBA" id="ARBA00023210"/>
    </source>
</evidence>
<dbReference type="Gene3D" id="3.30.1120.40">
    <property type="entry name" value="Stage V sporulation protein G"/>
    <property type="match status" value="1"/>
</dbReference>
<keyword evidence="2 4" id="KW-0717">Septation</keyword>
<dbReference type="Pfam" id="PF04026">
    <property type="entry name" value="SpoVG"/>
    <property type="match status" value="1"/>
</dbReference>
<protein>
    <recommendedName>
        <fullName evidence="4">Putative septation protein SpoVG</fullName>
    </recommendedName>
</protein>